<dbReference type="EMBL" id="AP027080">
    <property type="protein sequence ID" value="BDU71757.1"/>
    <property type="molecule type" value="Genomic_DNA"/>
</dbReference>
<sequence length="576" mass="62679">MSNLIYTCRPHGLAGFSGETLARVADRITPALLRGEFPHHLHLGPGEGLCVTGPHGAVQTEGASACLGALVGDGEAWARPGSPLPDGTYALVRADGHLTELCSDYAGTRTLWYAFTEREFLASTSQRALICLLRGLSFNRSAFAWFLSSGSLGPSDSWDTRIRRLPRGARLTLDRGAWTLDLHTSPVVFQNLSMSRAEALENLGSLVGGAIRNCHTRSPRWVVPLSGGYDSRMVLAALEGSGFRPRTVTWGLASTRLQRGNDAFVAEKLARHYGLVNDYFLTERSGAPPAEVVDAFMAAHGGTTEALFPYLDGLRMWAGLAREGVGGIIRGDEGFGTISRPETHHRYAQDMVLLSEILGEETAGLISDGRQILPDDLKRRPEESLQTYGDRLIHTCFIPISLAALSDVKTPFVEVANPMLARTVMEFVRQLPDHLRVRRNLYEQLVRSLSPPIPFATLAADDSRNRYLHDEDYRSWMAGELEGPAMTRLLPPPFRASLVAALRSDAGPLRSSAHARAILKRIVPAPLISAIRTLGRPAGPTLRVMAFRCALASRLLGILEQDARTLEPAEAGTPAG</sequence>
<dbReference type="Gene3D" id="3.40.50.620">
    <property type="entry name" value="HUPs"/>
    <property type="match status" value="1"/>
</dbReference>
<name>A0AA48GI89_9BACT</name>
<dbReference type="KEGG" id="msil:METEAL_09310"/>
<evidence type="ECO:0000313" key="2">
    <source>
        <dbReference type="Proteomes" id="UP001238179"/>
    </source>
</evidence>
<organism evidence="1 2">
    <name type="scientific">Mesoterricola silvestris</name>
    <dbReference type="NCBI Taxonomy" id="2927979"/>
    <lineage>
        <taxon>Bacteria</taxon>
        <taxon>Pseudomonadati</taxon>
        <taxon>Acidobacteriota</taxon>
        <taxon>Holophagae</taxon>
        <taxon>Holophagales</taxon>
        <taxon>Holophagaceae</taxon>
        <taxon>Mesoterricola</taxon>
    </lineage>
</organism>
<dbReference type="InterPro" id="IPR029055">
    <property type="entry name" value="Ntn_hydrolases_N"/>
</dbReference>
<dbReference type="InterPro" id="IPR014729">
    <property type="entry name" value="Rossmann-like_a/b/a_fold"/>
</dbReference>
<dbReference type="RefSeq" id="WP_316414660.1">
    <property type="nucleotide sequence ID" value="NZ_AP027080.1"/>
</dbReference>
<dbReference type="AlphaFoldDB" id="A0AA48GI89"/>
<evidence type="ECO:0000313" key="1">
    <source>
        <dbReference type="EMBL" id="BDU71757.1"/>
    </source>
</evidence>
<proteinExistence type="predicted"/>
<gene>
    <name evidence="1" type="ORF">METEAL_09310</name>
</gene>
<dbReference type="Proteomes" id="UP001238179">
    <property type="component" value="Chromosome"/>
</dbReference>
<evidence type="ECO:0008006" key="3">
    <source>
        <dbReference type="Google" id="ProtNLM"/>
    </source>
</evidence>
<dbReference type="SUPFAM" id="SSF52402">
    <property type="entry name" value="Adenine nucleotide alpha hydrolases-like"/>
    <property type="match status" value="1"/>
</dbReference>
<reference evidence="2" key="1">
    <citation type="journal article" date="2023" name="Int. J. Syst. Evol. Microbiol.">
        <title>Mesoterricola silvestris gen. nov., sp. nov., Mesoterricola sediminis sp. nov., Geothrix oryzae sp. nov., Geothrix edaphica sp. nov., Geothrix rubra sp. nov., and Geothrix limicola sp. nov., six novel members of Acidobacteriota isolated from soils.</title>
        <authorList>
            <person name="Itoh H."/>
            <person name="Sugisawa Y."/>
            <person name="Mise K."/>
            <person name="Xu Z."/>
            <person name="Kuniyasu M."/>
            <person name="Ushijima N."/>
            <person name="Kawano K."/>
            <person name="Kobayashi E."/>
            <person name="Shiratori Y."/>
            <person name="Masuda Y."/>
            <person name="Senoo K."/>
        </authorList>
    </citation>
    <scope>NUCLEOTIDE SEQUENCE [LARGE SCALE GENOMIC DNA]</scope>
    <source>
        <strain evidence="2">W79</strain>
    </source>
</reference>
<dbReference type="SUPFAM" id="SSF56235">
    <property type="entry name" value="N-terminal nucleophile aminohydrolases (Ntn hydrolases)"/>
    <property type="match status" value="1"/>
</dbReference>
<keyword evidence="2" id="KW-1185">Reference proteome</keyword>
<protein>
    <recommendedName>
        <fullName evidence="3">Asparagine synthetase domain-containing protein</fullName>
    </recommendedName>
</protein>
<accession>A0AA48GI89</accession>